<dbReference type="SUPFAM" id="SSF50978">
    <property type="entry name" value="WD40 repeat-like"/>
    <property type="match status" value="1"/>
</dbReference>
<gene>
    <name evidence="18" type="primary">LOC101067434</name>
</gene>
<dbReference type="Pfam" id="PF07714">
    <property type="entry name" value="PK_Tyr_Ser-Thr"/>
    <property type="match status" value="1"/>
</dbReference>
<keyword evidence="6" id="KW-0808">Transferase</keyword>
<feature type="region of interest" description="Disordered" evidence="14">
    <location>
        <begin position="2074"/>
        <end position="2137"/>
    </location>
</feature>
<organism evidence="18 19">
    <name type="scientific">Takifugu rubripes</name>
    <name type="common">Japanese pufferfish</name>
    <name type="synonym">Fugu rubripes</name>
    <dbReference type="NCBI Taxonomy" id="31033"/>
    <lineage>
        <taxon>Eukaryota</taxon>
        <taxon>Metazoa</taxon>
        <taxon>Chordata</taxon>
        <taxon>Craniata</taxon>
        <taxon>Vertebrata</taxon>
        <taxon>Euteleostomi</taxon>
        <taxon>Actinopterygii</taxon>
        <taxon>Neopterygii</taxon>
        <taxon>Teleostei</taxon>
        <taxon>Neoteleostei</taxon>
        <taxon>Acanthomorphata</taxon>
        <taxon>Eupercaria</taxon>
        <taxon>Tetraodontiformes</taxon>
        <taxon>Tetradontoidea</taxon>
        <taxon>Tetraodontidae</taxon>
        <taxon>Takifugu</taxon>
    </lineage>
</organism>
<dbReference type="InterPro" id="IPR027417">
    <property type="entry name" value="P-loop_NTPase"/>
</dbReference>
<dbReference type="FunFam" id="3.80.10.10:FF:000091">
    <property type="entry name" value="leucine-rich repeat serine/threonine-protein kinase 1"/>
    <property type="match status" value="1"/>
</dbReference>
<evidence type="ECO:0000256" key="8">
    <source>
        <dbReference type="ARBA" id="ARBA00022741"/>
    </source>
</evidence>
<evidence type="ECO:0000259" key="16">
    <source>
        <dbReference type="PROSITE" id="PS50011"/>
    </source>
</evidence>
<evidence type="ECO:0000256" key="6">
    <source>
        <dbReference type="ARBA" id="ARBA00022679"/>
    </source>
</evidence>
<dbReference type="InterPro" id="IPR032171">
    <property type="entry name" value="COR-A"/>
</dbReference>
<keyword evidence="10" id="KW-0067">ATP-binding</keyword>
<accession>A0A674NR35</accession>
<comment type="similarity">
    <text evidence="2">Belongs to the protein kinase superfamily. TKL Ser/Thr protein kinase family. ROCO subfamily.</text>
</comment>
<dbReference type="InParanoid" id="A0A674NR35"/>
<dbReference type="FunFam" id="1.10.510.10:FF:000361">
    <property type="entry name" value="Leucine-rich repeat serine/threonine-protein kinase 1"/>
    <property type="match status" value="1"/>
</dbReference>
<feature type="domain" description="Protein kinase" evidence="16">
    <location>
        <begin position="1166"/>
        <end position="1449"/>
    </location>
</feature>
<dbReference type="GO" id="GO:0005524">
    <property type="term" value="F:ATP binding"/>
    <property type="evidence" value="ECO:0007669"/>
    <property type="project" value="UniProtKB-KW"/>
</dbReference>
<dbReference type="SMART" id="SM00220">
    <property type="entry name" value="S_TKc"/>
    <property type="match status" value="1"/>
</dbReference>
<dbReference type="Pfam" id="PF08477">
    <property type="entry name" value="Roc"/>
    <property type="match status" value="1"/>
</dbReference>
<dbReference type="Gene3D" id="1.10.510.10">
    <property type="entry name" value="Transferase(Phosphotransferase) domain 1"/>
    <property type="match status" value="1"/>
</dbReference>
<evidence type="ECO:0000256" key="7">
    <source>
        <dbReference type="ARBA" id="ARBA00022737"/>
    </source>
</evidence>
<evidence type="ECO:0000259" key="17">
    <source>
        <dbReference type="PROSITE" id="PS51424"/>
    </source>
</evidence>
<evidence type="ECO:0000256" key="10">
    <source>
        <dbReference type="ARBA" id="ARBA00022840"/>
    </source>
</evidence>
<dbReference type="PROSITE" id="PS51424">
    <property type="entry name" value="ROC"/>
    <property type="match status" value="1"/>
</dbReference>
<dbReference type="Pfam" id="PF13855">
    <property type="entry name" value="LRR_8"/>
    <property type="match status" value="1"/>
</dbReference>
<keyword evidence="8" id="KW-0547">Nucleotide-binding</keyword>
<feature type="domain" description="Roc" evidence="17">
    <location>
        <begin position="559"/>
        <end position="751"/>
    </location>
</feature>
<evidence type="ECO:0000256" key="5">
    <source>
        <dbReference type="ARBA" id="ARBA00022614"/>
    </source>
</evidence>
<protein>
    <recommendedName>
        <fullName evidence="3">non-specific serine/threonine protein kinase</fullName>
        <ecNumber evidence="3">2.7.11.1</ecNumber>
    </recommendedName>
</protein>
<keyword evidence="9" id="KW-0418">Kinase</keyword>
<keyword evidence="19" id="KW-1185">Reference proteome</keyword>
<dbReference type="Gene3D" id="1.25.40.20">
    <property type="entry name" value="Ankyrin repeat-containing domain"/>
    <property type="match status" value="1"/>
</dbReference>
<evidence type="ECO:0000256" key="15">
    <source>
        <dbReference type="SAM" id="SignalP"/>
    </source>
</evidence>
<dbReference type="EC" id="2.7.11.1" evidence="3"/>
<sequence length="2249" mass="248346">WTGISRPSSLGWSDLCLCLWQVNLLCVAIQHGDQQSVQYLLKEARVPVPLDPSNTNPAILAAHCGHATLVKELLDSVPGPCLRMDLLNWMLATSCQQGHMDVVRLLVHSYHANVRDCAIHSDDFAVISGLPLYAAAQAGKEDVAQFLLQSGAGFSSYMLMDHPAFSKHLLRLRLQDSPVDGGQTVSVCWSHLQLPWLELDWFMDMSSRIVHLDLSSNCLVALPSVLPWGLLHLLTLDLSNNLLKELPAVHTSQEVICSRLQQVNLSNNQLATLPSGFLHLTLIQSVSAAKNQLRTLFDIPNSTNWIGLRKLQELDVSDNCLSSLSTAVMHCLKSLSVLRVCRNRLSSVPDPWACPLKQYKASNNQIESLPDTISIFWRTQLQEVDFSENCLKELPSYIFELEALVSLRLCGNHISALPPTSKWTCSKLKTLDLSRNQLGKTQEVPKTRRLAFLTTRSRRDPDPACSIEFPAILRDSLEVLHLNDNQLDSVPQSVCGLHSLTELYLSNNSGIRELPAELAQLSNLWQLDIENLPVTNVPQDIRKEGSISILAFLRAQLRKAEHFRLLKMLVIGPPRQGKTALLEVLQTGKAAPFTPAECSIRTSTWELDNPNGGKNDSVTFSVWDIGGPASMSTVNQCFFTDKALYVVIWNLALGQEAVSNLQTWLLNIEARAPNSAVVIVGTHLDLIDTNFRTERLATLRAHIFALCRSPSGARASGYPDITWKHLHEVSCKTLEGVDGLKKLIYQVALSMKDSSSSVFGNKLLGRLIPRSYLTLQKAVLAEKQRRAAQGEVQYITESQLQTLVEQDPGSDIRGYEDLQTAISFLIETGALLHFPDTSHGLCTLYFLCPVWLSECLERIMHLKSSRAVARNGVIQAEDLRMLLVGTGFTQQNEEQYFQFLAKFEIALPVANDSYLLPHLLPYKPAVDIHGFRQQTNNTLQRLIKMSFVPAGFWERFIARMLISLKEMDLQSFEPKRNTKNPRNSHSALYTFAGTQQRNRCSTFRVRRNQTIYWKEGLLVTFQGGYLSVESSDISWRRKKSGGIKIICQSDMRDFSAMAFITDHVHSLIEQWFPALTASESDGSLLVEQYAPCPLCASLGPQSPADKAEVHYFNMEDCVLAAVENEHISCPQHVEKPVLLQELVPELFMTDFPARLFLERAQLEYSEEESHILGQGGSGTVIYRARYRRCPVAIKRFHFKKCQKQPASSDADTMVRHLRSADAHRSFTEFRQEASMLRSLQHPCIVYLVGINIHPLCFALQLAPLGSLNTVLEEKRKGRGYVPLGHMMTFKVAYQIAAGLAYLHRKSIIFCDLKSDNILVWSLERDVVNIKLSDYGISRQSFHEGVLGVEGTPGYQAPEVRPGIVYDEKVDMFSYGMLLYELLTGRRPSLGHHQLQIAKKLSKGIRPLLGSPEEVQFCCLQTLLTECWDTKPEKRPVALQCLRQMQQPGFPSLRYVLSCDSHAQLFLSPLQGYSAVFWSGDKDSRNYSIVNVEKGNMEVKRISCPGSRISCQMKMGNTLWMTTEDQEVFIYSLKDMCPLSQPQKLFSCPAIITCLCPVPEREQNPARVFAGMSDGLVAVYSLLDGLPVEGEAYLCSHTLNKTMFGLKDSDPRQNPYPVRCMVLVGSGSQLWFSNGPGVLVLDCWSLRVVRRLDPYVPPSSVVSMTTSFCAPPIVLLCPPTAPLSSSAHPLLHCPPLSTLCPPLSTLCPPLSTLCPPLSTHCPPLFSSVHPLSTLCPPLFSSVLFCPPTAPLSSSVHPLSSSVHCPPLSTLCPPLSSSAHPLLHCPPLSTLCPPLSTLCPPTVFFCPLSSSVLLCPPSVLFCPPLSSSVHPLSSSVHPLSSSILLCPPTVLLCPPLSTHCPPLSSSILLCPPLSTHCPPLSSSVLLCPPLSSSVHPLSSSVLLCPPLSSSVLLCPPSVLLYPPLSSSVLLYPPLSSSVLLCPPSVLLYPPLSSSVHPLSSSVLFCPPLSSSVLLCPPSVLLYPLLSSSVLLHPPTVLLCPPLSTHCPPLSSSVLLHPPTVLLCPPTVLLCPPLTLTLCHCCKKLEYWKSGEVEMVYNKDAGTQMIQHQDSLTDYCSISSQGSLEPPGSDSTSTSELGSPVSRSSVPLPTDQQDAGGKPDQTGVPAQEPPQDPDSTDQTPSAQLQALTVLSVNRTVWIPRRGGDVIVIETQSCSSQLRGRVIAVLHPPSWADLGNLEEAAVVTNDTVVCGFLTTNMEWSLCVWRGWGSQELDVFYKSYEELARLEADMRKRR</sequence>
<keyword evidence="15" id="KW-0732">Signal</keyword>
<dbReference type="SUPFAM" id="SSF48403">
    <property type="entry name" value="Ankyrin repeat"/>
    <property type="match status" value="1"/>
</dbReference>
<dbReference type="Gene3D" id="3.80.10.10">
    <property type="entry name" value="Ribonuclease Inhibitor"/>
    <property type="match status" value="3"/>
</dbReference>
<evidence type="ECO:0000256" key="3">
    <source>
        <dbReference type="ARBA" id="ARBA00012513"/>
    </source>
</evidence>
<evidence type="ECO:0000256" key="4">
    <source>
        <dbReference type="ARBA" id="ARBA00022527"/>
    </source>
</evidence>
<name>A0A674NR35_TAKRU</name>
<evidence type="ECO:0000256" key="14">
    <source>
        <dbReference type="SAM" id="MobiDB-lite"/>
    </source>
</evidence>
<dbReference type="GeneTree" id="ENSGT00940000160363"/>
<evidence type="ECO:0000313" key="19">
    <source>
        <dbReference type="Proteomes" id="UP000005226"/>
    </source>
</evidence>
<dbReference type="Gene3D" id="3.40.50.300">
    <property type="entry name" value="P-loop containing nucleotide triphosphate hydrolases"/>
    <property type="match status" value="1"/>
</dbReference>
<dbReference type="GO" id="GO:0004674">
    <property type="term" value="F:protein serine/threonine kinase activity"/>
    <property type="evidence" value="ECO:0007669"/>
    <property type="project" value="UniProtKB-KW"/>
</dbReference>
<dbReference type="SUPFAM" id="SSF52058">
    <property type="entry name" value="L domain-like"/>
    <property type="match status" value="1"/>
</dbReference>
<dbReference type="PROSITE" id="PS50011">
    <property type="entry name" value="PROTEIN_KINASE_DOM"/>
    <property type="match status" value="1"/>
</dbReference>
<dbReference type="GO" id="GO:0005525">
    <property type="term" value="F:GTP binding"/>
    <property type="evidence" value="ECO:0007669"/>
    <property type="project" value="UniProtKB-KW"/>
</dbReference>
<dbReference type="InterPro" id="IPR057263">
    <property type="entry name" value="COR-B"/>
</dbReference>
<evidence type="ECO:0000256" key="13">
    <source>
        <dbReference type="ARBA" id="ARBA00048679"/>
    </source>
</evidence>
<dbReference type="InterPro" id="IPR000719">
    <property type="entry name" value="Prot_kinase_dom"/>
</dbReference>
<dbReference type="InterPro" id="IPR050647">
    <property type="entry name" value="Plant_LRR-RLKs"/>
</dbReference>
<dbReference type="Pfam" id="PF16095">
    <property type="entry name" value="COR-A"/>
    <property type="match status" value="1"/>
</dbReference>
<dbReference type="PROSITE" id="PS51450">
    <property type="entry name" value="LRR"/>
    <property type="match status" value="1"/>
</dbReference>
<evidence type="ECO:0000256" key="9">
    <source>
        <dbReference type="ARBA" id="ARBA00022777"/>
    </source>
</evidence>
<evidence type="ECO:0000313" key="18">
    <source>
        <dbReference type="Ensembl" id="ENSTRUP00000076193.1"/>
    </source>
</evidence>
<dbReference type="SUPFAM" id="SSF52540">
    <property type="entry name" value="P-loop containing nucleoside triphosphate hydrolases"/>
    <property type="match status" value="1"/>
</dbReference>
<evidence type="ECO:0000256" key="12">
    <source>
        <dbReference type="ARBA" id="ARBA00047899"/>
    </source>
</evidence>
<evidence type="ECO:0000256" key="11">
    <source>
        <dbReference type="ARBA" id="ARBA00023134"/>
    </source>
</evidence>
<dbReference type="InterPro" id="IPR003591">
    <property type="entry name" value="Leu-rich_rpt_typical-subtyp"/>
</dbReference>
<dbReference type="Proteomes" id="UP000005226">
    <property type="component" value="Chromosome 13"/>
</dbReference>
<keyword evidence="7" id="KW-0677">Repeat</keyword>
<dbReference type="PANTHER" id="PTHR48056:SF81">
    <property type="entry name" value="RECEPTOR PROTEIN-TYROSINE KINASE CEPR1"/>
    <property type="match status" value="1"/>
</dbReference>
<dbReference type="InterPro" id="IPR020859">
    <property type="entry name" value="ROC"/>
</dbReference>
<dbReference type="InterPro" id="IPR032675">
    <property type="entry name" value="LRR_dom_sf"/>
</dbReference>
<dbReference type="OMA" id="ALISEWY"/>
<feature type="compositionally biased region" description="Polar residues" evidence="14">
    <location>
        <begin position="2074"/>
        <end position="2110"/>
    </location>
</feature>
<dbReference type="InterPro" id="IPR036322">
    <property type="entry name" value="WD40_repeat_dom_sf"/>
</dbReference>
<evidence type="ECO:0000256" key="1">
    <source>
        <dbReference type="ARBA" id="ARBA00001946"/>
    </source>
</evidence>
<dbReference type="Pfam" id="PF25497">
    <property type="entry name" value="COR-B"/>
    <property type="match status" value="1"/>
</dbReference>
<comment type="cofactor">
    <cofactor evidence="1">
        <name>Mg(2+)</name>
        <dbReference type="ChEBI" id="CHEBI:18420"/>
    </cofactor>
</comment>
<reference evidence="18" key="3">
    <citation type="submission" date="2025-09" db="UniProtKB">
        <authorList>
            <consortium name="Ensembl"/>
        </authorList>
    </citation>
    <scope>IDENTIFICATION</scope>
</reference>
<feature type="signal peptide" evidence="15">
    <location>
        <begin position="1"/>
        <end position="28"/>
    </location>
</feature>
<keyword evidence="4" id="KW-0723">Serine/threonine-protein kinase</keyword>
<feature type="chain" id="PRO_5025444901" description="non-specific serine/threonine protein kinase" evidence="15">
    <location>
        <begin position="29"/>
        <end position="2249"/>
    </location>
</feature>
<comment type="catalytic activity">
    <reaction evidence="13">
        <text>L-seryl-[protein] + ATP = O-phospho-L-seryl-[protein] + ADP + H(+)</text>
        <dbReference type="Rhea" id="RHEA:17989"/>
        <dbReference type="Rhea" id="RHEA-COMP:9863"/>
        <dbReference type="Rhea" id="RHEA-COMP:11604"/>
        <dbReference type="ChEBI" id="CHEBI:15378"/>
        <dbReference type="ChEBI" id="CHEBI:29999"/>
        <dbReference type="ChEBI" id="CHEBI:30616"/>
        <dbReference type="ChEBI" id="CHEBI:83421"/>
        <dbReference type="ChEBI" id="CHEBI:456216"/>
        <dbReference type="EC" id="2.7.11.1"/>
    </reaction>
</comment>
<dbReference type="Gene3D" id="3.30.70.1390">
    <property type="entry name" value="ROC domain from the Parkinson's disease-associated leucine-rich repeat kinase 2"/>
    <property type="match status" value="1"/>
</dbReference>
<reference evidence="18" key="2">
    <citation type="submission" date="2025-08" db="UniProtKB">
        <authorList>
            <consortium name="Ensembl"/>
        </authorList>
    </citation>
    <scope>IDENTIFICATION</scope>
</reference>
<dbReference type="SMART" id="SM00364">
    <property type="entry name" value="LRR_BAC"/>
    <property type="match status" value="7"/>
</dbReference>
<comment type="catalytic activity">
    <reaction evidence="12">
        <text>L-threonyl-[protein] + ATP = O-phospho-L-threonyl-[protein] + ADP + H(+)</text>
        <dbReference type="Rhea" id="RHEA:46608"/>
        <dbReference type="Rhea" id="RHEA-COMP:11060"/>
        <dbReference type="Rhea" id="RHEA-COMP:11605"/>
        <dbReference type="ChEBI" id="CHEBI:15378"/>
        <dbReference type="ChEBI" id="CHEBI:30013"/>
        <dbReference type="ChEBI" id="CHEBI:30616"/>
        <dbReference type="ChEBI" id="CHEBI:61977"/>
        <dbReference type="ChEBI" id="CHEBI:456216"/>
        <dbReference type="EC" id="2.7.11.1"/>
    </reaction>
</comment>
<dbReference type="SMART" id="SM00369">
    <property type="entry name" value="LRR_TYP"/>
    <property type="match status" value="8"/>
</dbReference>
<dbReference type="PANTHER" id="PTHR48056">
    <property type="entry name" value="LRR RECEPTOR-LIKE SERINE/THREONINE-PROTEIN KINASE-RELATED"/>
    <property type="match status" value="1"/>
</dbReference>
<keyword evidence="5" id="KW-0433">Leucine-rich repeat</keyword>
<dbReference type="SUPFAM" id="SSF56112">
    <property type="entry name" value="Protein kinase-like (PK-like)"/>
    <property type="match status" value="1"/>
</dbReference>
<dbReference type="InterPro" id="IPR001611">
    <property type="entry name" value="Leu-rich_rpt"/>
</dbReference>
<proteinExistence type="inferred from homology"/>
<dbReference type="GO" id="GO:0009966">
    <property type="term" value="P:regulation of signal transduction"/>
    <property type="evidence" value="ECO:0007669"/>
    <property type="project" value="UniProtKB-ARBA"/>
</dbReference>
<reference evidence="18 19" key="1">
    <citation type="journal article" date="2011" name="Genome Biol. Evol.">
        <title>Integration of the genetic map and genome assembly of fugu facilitates insights into distinct features of genome evolution in teleosts and mammals.</title>
        <authorList>
            <person name="Kai W."/>
            <person name="Kikuchi K."/>
            <person name="Tohari S."/>
            <person name="Chew A.K."/>
            <person name="Tay A."/>
            <person name="Fujiwara A."/>
            <person name="Hosoya S."/>
            <person name="Suetake H."/>
            <person name="Naruse K."/>
            <person name="Brenner S."/>
            <person name="Suzuki Y."/>
            <person name="Venkatesh B."/>
        </authorList>
    </citation>
    <scope>NUCLEOTIDE SEQUENCE [LARGE SCALE GENOMIC DNA]</scope>
</reference>
<dbReference type="InterPro" id="IPR036770">
    <property type="entry name" value="Ankyrin_rpt-contain_sf"/>
</dbReference>
<dbReference type="Ensembl" id="ENSTRUT00000063795.1">
    <property type="protein sequence ID" value="ENSTRUP00000076193.1"/>
    <property type="gene ID" value="ENSTRUG00000028180.1"/>
</dbReference>
<dbReference type="InterPro" id="IPR011009">
    <property type="entry name" value="Kinase-like_dom_sf"/>
</dbReference>
<dbReference type="InterPro" id="IPR001245">
    <property type="entry name" value="Ser-Thr/Tyr_kinase_cat_dom"/>
</dbReference>
<evidence type="ECO:0000256" key="2">
    <source>
        <dbReference type="ARBA" id="ARBA00008171"/>
    </source>
</evidence>
<keyword evidence="11" id="KW-0342">GTP-binding</keyword>